<evidence type="ECO:0000256" key="4">
    <source>
        <dbReference type="ARBA" id="ARBA00013219"/>
    </source>
</evidence>
<comment type="subcellular location">
    <subcellularLocation>
        <location evidence="13">Mitochondrion</location>
    </subcellularLocation>
</comment>
<dbReference type="InterPro" id="IPR036188">
    <property type="entry name" value="FAD/NAD-bd_sf"/>
</dbReference>
<feature type="domain" description="FAD/NAD(P)-binding" evidence="16">
    <location>
        <begin position="49"/>
        <end position="207"/>
    </location>
</feature>
<evidence type="ECO:0000256" key="14">
    <source>
        <dbReference type="PIRSR" id="PIRSR000362-1"/>
    </source>
</evidence>
<dbReference type="Gene3D" id="3.40.50.720">
    <property type="entry name" value="NAD(P)-binding Rossmann-like Domain"/>
    <property type="match status" value="1"/>
</dbReference>
<evidence type="ECO:0000256" key="10">
    <source>
        <dbReference type="ARBA" id="ARBA00022982"/>
    </source>
</evidence>
<accession>A0A1S3K0E4</accession>
<keyword evidence="9 13" id="KW-0521">NADP</keyword>
<reference evidence="18 19" key="1">
    <citation type="submission" date="2023-09" db="UniProtKB">
        <authorList>
            <consortium name="RefSeq"/>
        </authorList>
    </citation>
    <scope>IDENTIFICATION</scope>
    <source>
        <tissue evidence="18 19">Gonads</tissue>
    </source>
</reference>
<evidence type="ECO:0000313" key="19">
    <source>
        <dbReference type="RefSeq" id="XP_013416108.1"/>
    </source>
</evidence>
<dbReference type="FunFam" id="3.50.50.60:FF:000229">
    <property type="entry name" value="NADPH:adrenodoxin oxidoreductase, mitochondrial"/>
    <property type="match status" value="1"/>
</dbReference>
<evidence type="ECO:0000256" key="2">
    <source>
        <dbReference type="ARBA" id="ARBA00004731"/>
    </source>
</evidence>
<evidence type="ECO:0000256" key="8">
    <source>
        <dbReference type="ARBA" id="ARBA00022827"/>
    </source>
</evidence>
<name>A0A1S3K0E4_LINAN</name>
<dbReference type="AlphaFoldDB" id="A0A1S3K0E4"/>
<feature type="binding site" evidence="14">
    <location>
        <position position="403"/>
    </location>
    <ligand>
        <name>FAD</name>
        <dbReference type="ChEBI" id="CHEBI:57692"/>
    </ligand>
</feature>
<dbReference type="PANTHER" id="PTHR48467:SF1">
    <property type="entry name" value="GLUTAMATE SYNTHASE 1 [NADH], CHLOROPLASTIC-LIKE"/>
    <property type="match status" value="1"/>
</dbReference>
<feature type="binding site" evidence="15">
    <location>
        <position position="410"/>
    </location>
    <ligand>
        <name>NADP(+)</name>
        <dbReference type="ChEBI" id="CHEBI:58349"/>
    </ligand>
</feature>
<dbReference type="RefSeq" id="XP_013416108.1">
    <property type="nucleotide sequence ID" value="XM_013560654.2"/>
</dbReference>
<dbReference type="OrthoDB" id="333024at2759"/>
<evidence type="ECO:0000256" key="3">
    <source>
        <dbReference type="ARBA" id="ARBA00008312"/>
    </source>
</evidence>
<dbReference type="Proteomes" id="UP000085678">
    <property type="component" value="Unplaced"/>
</dbReference>
<feature type="binding site" evidence="14">
    <location>
        <position position="87"/>
    </location>
    <ligand>
        <name>FAD</name>
        <dbReference type="ChEBI" id="CHEBI:57692"/>
    </ligand>
</feature>
<keyword evidence="17" id="KW-1185">Reference proteome</keyword>
<evidence type="ECO:0000256" key="1">
    <source>
        <dbReference type="ARBA" id="ARBA00001974"/>
    </source>
</evidence>
<keyword evidence="8 13" id="KW-0274">FAD</keyword>
<evidence type="ECO:0000313" key="17">
    <source>
        <dbReference type="Proteomes" id="UP000085678"/>
    </source>
</evidence>
<gene>
    <name evidence="18 19" type="primary">LOC106177774</name>
</gene>
<proteinExistence type="inferred from homology"/>
<dbReference type="InterPro" id="IPR023753">
    <property type="entry name" value="FAD/NAD-binding_dom"/>
</dbReference>
<keyword evidence="6" id="KW-0813">Transport</keyword>
<comment type="pathway">
    <text evidence="2">Steroid metabolism; cholesterol metabolism.</text>
</comment>
<feature type="binding site" evidence="14">
    <location>
        <position position="79"/>
    </location>
    <ligand>
        <name>FAD</name>
        <dbReference type="ChEBI" id="CHEBI:57692"/>
    </ligand>
</feature>
<comment type="catalytic activity">
    <reaction evidence="12 13">
        <text>2 reduced [adrenodoxin] + NADP(+) + H(+) = 2 oxidized [adrenodoxin] + NADPH</text>
        <dbReference type="Rhea" id="RHEA:42312"/>
        <dbReference type="Rhea" id="RHEA-COMP:9998"/>
        <dbReference type="Rhea" id="RHEA-COMP:9999"/>
        <dbReference type="ChEBI" id="CHEBI:15378"/>
        <dbReference type="ChEBI" id="CHEBI:33737"/>
        <dbReference type="ChEBI" id="CHEBI:33738"/>
        <dbReference type="ChEBI" id="CHEBI:57783"/>
        <dbReference type="ChEBI" id="CHEBI:58349"/>
        <dbReference type="EC" id="1.18.1.6"/>
    </reaction>
</comment>
<dbReference type="InterPro" id="IPR055275">
    <property type="entry name" value="Ferredox_Rdtase"/>
</dbReference>
<dbReference type="EC" id="1.18.1.6" evidence="4 13"/>
<evidence type="ECO:0000256" key="9">
    <source>
        <dbReference type="ARBA" id="ARBA00022857"/>
    </source>
</evidence>
<comment type="cofactor">
    <cofactor evidence="1 13 14">
        <name>FAD</name>
        <dbReference type="ChEBI" id="CHEBI:57692"/>
    </cofactor>
</comment>
<protein>
    <recommendedName>
        <fullName evidence="5 13">NADPH:adrenodoxin oxidoreductase, mitochondrial</fullName>
        <ecNumber evidence="4 13">1.18.1.6</ecNumber>
    </recommendedName>
</protein>
<evidence type="ECO:0000256" key="11">
    <source>
        <dbReference type="ARBA" id="ARBA00023002"/>
    </source>
</evidence>
<dbReference type="UniPathway" id="UPA00296"/>
<sequence>MMIPMNKFHRLMHVDVPRWLLKQNLQAPFFSQAHYLSSGTVAKSSSVPRICVVGSGPAGFYTAQQLIKGHPELEVDIYEKLPVPFGLVRYGVAPDHPEVKNVINTFTKTAQNPRCSFIGNVCIGKDIHVKNLLQVYTAVVLAYGADKEKLLGIKGENLKGVYSAREFVAWYNGHPDHVDLPVNLDGQTALVFGQGNVAIDVARMLLKSPDMLKETDITPAALNVLEKSQVKNVTLLGRRGPMEAAFTIAEFREMTKLPSVHTDLLESDFSEIAKIVDSIRPPRKRLMSLMCKIAGMPNSDGSCREFRLRFCRSPVEILPSENDQEHVGGVKVMLNKLIKHPSGKVTSEPTGVTEDIPCDLVFRSIGYGGQTIDEDIPFDLDRGVVKHERGRVHSMPGLYCSGWVKTGPVGVLVSTMNDSFDTGQTILQDLNDGILQPSEKHTGKEALLKQLGDKSTQIVDFDGWLKIDKAEISRSSDSYPSPRIKIVNVDQMLKIALT</sequence>
<dbReference type="Gene3D" id="3.50.50.60">
    <property type="entry name" value="FAD/NAD(P)-binding domain"/>
    <property type="match status" value="1"/>
</dbReference>
<dbReference type="GeneID" id="106177774"/>
<keyword evidence="10" id="KW-0249">Electron transport</keyword>
<evidence type="ECO:0000256" key="7">
    <source>
        <dbReference type="ARBA" id="ARBA00022630"/>
    </source>
</evidence>
<keyword evidence="11 13" id="KW-0560">Oxidoreductase</keyword>
<dbReference type="STRING" id="7574.A0A1S3K0E4"/>
<dbReference type="RefSeq" id="XP_013416107.1">
    <property type="nucleotide sequence ID" value="XM_013560653.2"/>
</dbReference>
<dbReference type="KEGG" id="lak:106177774"/>
<comment type="similarity">
    <text evidence="3 13">Belongs to the ferredoxin--NADP reductase type 1 family.</text>
</comment>
<feature type="binding site" evidence="15">
    <location>
        <position position="250"/>
    </location>
    <ligand>
        <name>NADP(+)</name>
        <dbReference type="ChEBI" id="CHEBI:58349"/>
    </ligand>
</feature>
<dbReference type="GO" id="GO:0008203">
    <property type="term" value="P:cholesterol metabolic process"/>
    <property type="evidence" value="ECO:0007669"/>
    <property type="project" value="UniProtKB-UniPathway"/>
</dbReference>
<evidence type="ECO:0000256" key="5">
    <source>
        <dbReference type="ARBA" id="ARBA00016287"/>
    </source>
</evidence>
<dbReference type="PANTHER" id="PTHR48467">
    <property type="entry name" value="GLUTAMATE SYNTHASE 1 [NADH], CHLOROPLASTIC-LIKE"/>
    <property type="match status" value="1"/>
</dbReference>
<feature type="binding site" evidence="14">
    <location>
        <position position="123"/>
    </location>
    <ligand>
        <name>FAD</name>
        <dbReference type="ChEBI" id="CHEBI:57692"/>
    </ligand>
</feature>
<evidence type="ECO:0000313" key="18">
    <source>
        <dbReference type="RefSeq" id="XP_013416107.1"/>
    </source>
</evidence>
<keyword evidence="13" id="KW-0496">Mitochondrion</keyword>
<organism evidence="19">
    <name type="scientific">Lingula anatina</name>
    <name type="common">Brachiopod</name>
    <name type="synonym">Lingula unguis</name>
    <dbReference type="NCBI Taxonomy" id="7574"/>
    <lineage>
        <taxon>Eukaryota</taxon>
        <taxon>Metazoa</taxon>
        <taxon>Spiralia</taxon>
        <taxon>Lophotrochozoa</taxon>
        <taxon>Brachiopoda</taxon>
        <taxon>Linguliformea</taxon>
        <taxon>Lingulata</taxon>
        <taxon>Lingulida</taxon>
        <taxon>Linguloidea</taxon>
        <taxon>Lingulidae</taxon>
        <taxon>Lingula</taxon>
    </lineage>
</organism>
<dbReference type="Pfam" id="PF07992">
    <property type="entry name" value="Pyr_redox_2"/>
    <property type="match status" value="1"/>
</dbReference>
<dbReference type="InterPro" id="IPR021163">
    <property type="entry name" value="Ferredox_Rdtase_adrenod"/>
</dbReference>
<evidence type="ECO:0000259" key="16">
    <source>
        <dbReference type="Pfam" id="PF07992"/>
    </source>
</evidence>
<evidence type="ECO:0000256" key="12">
    <source>
        <dbReference type="ARBA" id="ARBA00048933"/>
    </source>
</evidence>
<dbReference type="PIRSF" id="PIRSF000362">
    <property type="entry name" value="FNR"/>
    <property type="match status" value="1"/>
</dbReference>
<keyword evidence="7 13" id="KW-0285">Flavoprotein</keyword>
<feature type="binding site" evidence="14">
    <location>
        <position position="58"/>
    </location>
    <ligand>
        <name>FAD</name>
        <dbReference type="ChEBI" id="CHEBI:57692"/>
    </ligand>
</feature>
<feature type="binding site" evidence="15">
    <location>
        <begin position="194"/>
        <end position="197"/>
    </location>
    <ligand>
        <name>NADP(+)</name>
        <dbReference type="ChEBI" id="CHEBI:58349"/>
    </ligand>
</feature>
<dbReference type="GO" id="GO:0005739">
    <property type="term" value="C:mitochondrion"/>
    <property type="evidence" value="ECO:0007669"/>
    <property type="project" value="UniProtKB-SubCell"/>
</dbReference>
<dbReference type="PRINTS" id="PR00419">
    <property type="entry name" value="ADXRDTASE"/>
</dbReference>
<feature type="binding site" evidence="15">
    <location>
        <begin position="238"/>
        <end position="239"/>
    </location>
    <ligand>
        <name>NADP(+)</name>
        <dbReference type="ChEBI" id="CHEBI:58349"/>
    </ligand>
</feature>
<evidence type="ECO:0000256" key="15">
    <source>
        <dbReference type="PIRSR" id="PIRSR000362-2"/>
    </source>
</evidence>
<evidence type="ECO:0000256" key="13">
    <source>
        <dbReference type="PIRNR" id="PIRNR000362"/>
    </source>
</evidence>
<dbReference type="GO" id="GO:0016491">
    <property type="term" value="F:oxidoreductase activity"/>
    <property type="evidence" value="ECO:0007669"/>
    <property type="project" value="UniProtKB-KW"/>
</dbReference>
<evidence type="ECO:0000256" key="6">
    <source>
        <dbReference type="ARBA" id="ARBA00022448"/>
    </source>
</evidence>
<dbReference type="SUPFAM" id="SSF51971">
    <property type="entry name" value="Nucleotide-binding domain"/>
    <property type="match status" value="1"/>
</dbReference>